<evidence type="ECO:0000256" key="2">
    <source>
        <dbReference type="ARBA" id="ARBA00022694"/>
    </source>
</evidence>
<evidence type="ECO:0000256" key="3">
    <source>
        <dbReference type="ARBA" id="ARBA00023235"/>
    </source>
</evidence>
<reference evidence="7" key="1">
    <citation type="journal article" date="2010" name="Science">
        <title>Signatures of adaptation to obligate biotrophy in the Hyaloperonospora arabidopsidis genome.</title>
        <authorList>
            <person name="Baxter L."/>
            <person name="Tripathy S."/>
            <person name="Ishaque N."/>
            <person name="Boot N."/>
            <person name="Cabral A."/>
            <person name="Kemen E."/>
            <person name="Thines M."/>
            <person name="Ah-Fong A."/>
            <person name="Anderson R."/>
            <person name="Badejoko W."/>
            <person name="Bittner-Eddy P."/>
            <person name="Boore J.L."/>
            <person name="Chibucos M.C."/>
            <person name="Coates M."/>
            <person name="Dehal P."/>
            <person name="Delehaunty K."/>
            <person name="Dong S."/>
            <person name="Downton P."/>
            <person name="Dumas B."/>
            <person name="Fabro G."/>
            <person name="Fronick C."/>
            <person name="Fuerstenberg S.I."/>
            <person name="Fulton L."/>
            <person name="Gaulin E."/>
            <person name="Govers F."/>
            <person name="Hughes L."/>
            <person name="Humphray S."/>
            <person name="Jiang R.H."/>
            <person name="Judelson H."/>
            <person name="Kamoun S."/>
            <person name="Kyung K."/>
            <person name="Meijer H."/>
            <person name="Minx P."/>
            <person name="Morris P."/>
            <person name="Nelson J."/>
            <person name="Phuntumart V."/>
            <person name="Qutob D."/>
            <person name="Rehmany A."/>
            <person name="Rougon-Cardoso A."/>
            <person name="Ryden P."/>
            <person name="Torto-Alalibo T."/>
            <person name="Studholme D."/>
            <person name="Wang Y."/>
            <person name="Win J."/>
            <person name="Wood J."/>
            <person name="Clifton S.W."/>
            <person name="Rogers J."/>
            <person name="Van den Ackerveken G."/>
            <person name="Jones J.D."/>
            <person name="McDowell J.M."/>
            <person name="Beynon J."/>
            <person name="Tyler B.M."/>
        </authorList>
    </citation>
    <scope>NUCLEOTIDE SEQUENCE [LARGE SCALE GENOMIC DNA]</scope>
    <source>
        <strain evidence="7">Emoy2</strain>
    </source>
</reference>
<dbReference type="STRING" id="559515.M4B187"/>
<keyword evidence="3 4" id="KW-0413">Isomerase</keyword>
<dbReference type="EnsemblProtists" id="HpaT800034">
    <property type="protein sequence ID" value="HpaP800034"/>
    <property type="gene ID" value="HpaG800034"/>
</dbReference>
<dbReference type="InterPro" id="IPR020103">
    <property type="entry name" value="PsdUridine_synth_cat_dom_sf"/>
</dbReference>
<dbReference type="GO" id="GO:0160147">
    <property type="term" value="F:tRNA pseudouridine(38-40) synthase activity"/>
    <property type="evidence" value="ECO:0007669"/>
    <property type="project" value="UniProtKB-EC"/>
</dbReference>
<proteinExistence type="inferred from homology"/>
<dbReference type="SUPFAM" id="SSF55120">
    <property type="entry name" value="Pseudouridine synthase"/>
    <property type="match status" value="1"/>
</dbReference>
<evidence type="ECO:0000256" key="4">
    <source>
        <dbReference type="RuleBase" id="RU003792"/>
    </source>
</evidence>
<dbReference type="eggNOG" id="ENOG502S699">
    <property type="taxonomic scope" value="Eukaryota"/>
</dbReference>
<reference evidence="6" key="2">
    <citation type="submission" date="2015-06" db="UniProtKB">
        <authorList>
            <consortium name="EnsemblProtists"/>
        </authorList>
    </citation>
    <scope>IDENTIFICATION</scope>
    <source>
        <strain evidence="6">Emoy2</strain>
    </source>
</reference>
<comment type="similarity">
    <text evidence="1 4">Belongs to the tRNA pseudouridine synthase TruA family.</text>
</comment>
<evidence type="ECO:0000313" key="7">
    <source>
        <dbReference type="Proteomes" id="UP000011713"/>
    </source>
</evidence>
<keyword evidence="7" id="KW-1185">Reference proteome</keyword>
<dbReference type="AlphaFoldDB" id="M4B187"/>
<dbReference type="PANTHER" id="PTHR11142">
    <property type="entry name" value="PSEUDOURIDYLATE SYNTHASE"/>
    <property type="match status" value="1"/>
</dbReference>
<organism evidence="6 7">
    <name type="scientific">Hyaloperonospora arabidopsidis (strain Emoy2)</name>
    <name type="common">Downy mildew agent</name>
    <name type="synonym">Peronospora arabidopsidis</name>
    <dbReference type="NCBI Taxonomy" id="559515"/>
    <lineage>
        <taxon>Eukaryota</taxon>
        <taxon>Sar</taxon>
        <taxon>Stramenopiles</taxon>
        <taxon>Oomycota</taxon>
        <taxon>Peronosporomycetes</taxon>
        <taxon>Peronosporales</taxon>
        <taxon>Peronosporaceae</taxon>
        <taxon>Hyaloperonospora</taxon>
    </lineage>
</organism>
<dbReference type="OMA" id="TGFVGWQ"/>
<dbReference type="PANTHER" id="PTHR11142:SF0">
    <property type="entry name" value="TRNA PSEUDOURIDINE SYNTHASE-LIKE 1"/>
    <property type="match status" value="1"/>
</dbReference>
<dbReference type="EC" id="5.4.99.12" evidence="4"/>
<evidence type="ECO:0000256" key="1">
    <source>
        <dbReference type="ARBA" id="ARBA00009375"/>
    </source>
</evidence>
<keyword evidence="2 4" id="KW-0819">tRNA processing</keyword>
<dbReference type="HOGENOM" id="CLU_805297_0_0_1"/>
<evidence type="ECO:0000259" key="5">
    <source>
        <dbReference type="Pfam" id="PF01416"/>
    </source>
</evidence>
<dbReference type="EMBL" id="JH597776">
    <property type="status" value="NOT_ANNOTATED_CDS"/>
    <property type="molecule type" value="Genomic_DNA"/>
</dbReference>
<feature type="domain" description="Pseudouridine synthase I TruA alpha/beta" evidence="5">
    <location>
        <begin position="224"/>
        <end position="305"/>
    </location>
</feature>
<dbReference type="Gene3D" id="3.30.70.580">
    <property type="entry name" value="Pseudouridine synthase I, catalytic domain, N-terminal subdomain"/>
    <property type="match status" value="1"/>
</dbReference>
<dbReference type="InterPro" id="IPR020095">
    <property type="entry name" value="PsdUridine_synth_TruA_C"/>
</dbReference>
<dbReference type="GO" id="GO:0003723">
    <property type="term" value="F:RNA binding"/>
    <property type="evidence" value="ECO:0007669"/>
    <property type="project" value="InterPro"/>
</dbReference>
<dbReference type="Proteomes" id="UP000011713">
    <property type="component" value="Unassembled WGS sequence"/>
</dbReference>
<name>M4B187_HYAAE</name>
<sequence length="323" mass="36264">MVLTDTDASVVTSPSWRYCLHIAYYGTDFVGWQRQHQEVKSSLGLDSVQEVVEAAVTETLGAPQRVNVTGVSRTDAGTHALYKWSKGICELNTVRSKWGSSNLLQKLGDGQVVVLGVTIPTTGPARIRSRYKKYIYYLQQGHRPDLELGKYSWFLGRRLDIQRIRDALEDFRDRSSRIWQPCVPSYRPKSSFDVCGSGDIIDAKDMYQDSHSSGDTTETHTSNENKAATVNGLEKQKTEYAKGVVPVHFVCIELVANGFLRHMVRRIIGTLRPIGEGTQPACRMQQVLTGEVPPGPSAPAKALWLHRTWFTQEQYDSDRVAEE</sequence>
<accession>M4B187</accession>
<dbReference type="InParanoid" id="M4B187"/>
<comment type="catalytic activity">
    <reaction evidence="4">
        <text>uridine(38/39/40) in tRNA = pseudouridine(38/39/40) in tRNA</text>
        <dbReference type="Rhea" id="RHEA:22376"/>
        <dbReference type="Rhea" id="RHEA-COMP:10085"/>
        <dbReference type="Rhea" id="RHEA-COMP:10087"/>
        <dbReference type="ChEBI" id="CHEBI:65314"/>
        <dbReference type="ChEBI" id="CHEBI:65315"/>
        <dbReference type="EC" id="5.4.99.12"/>
    </reaction>
</comment>
<dbReference type="GO" id="GO:0031119">
    <property type="term" value="P:tRNA pseudouridine synthesis"/>
    <property type="evidence" value="ECO:0007669"/>
    <property type="project" value="TreeGrafter"/>
</dbReference>
<dbReference type="InterPro" id="IPR020094">
    <property type="entry name" value="TruA/RsuA/RluB/E/F_N"/>
</dbReference>
<dbReference type="Pfam" id="PF01416">
    <property type="entry name" value="PseudoU_synth_1"/>
    <property type="match status" value="1"/>
</dbReference>
<dbReference type="InterPro" id="IPR001406">
    <property type="entry name" value="PsdUridine_synth_TruA"/>
</dbReference>
<dbReference type="InterPro" id="IPR020097">
    <property type="entry name" value="PsdUridine_synth_TruA_a/b_dom"/>
</dbReference>
<protein>
    <recommendedName>
        <fullName evidence="4">tRNA pseudouridine synthase</fullName>
        <ecNumber evidence="4">5.4.99.12</ecNumber>
    </recommendedName>
</protein>
<evidence type="ECO:0000313" key="6">
    <source>
        <dbReference type="EnsemblProtists" id="HpaP800034"/>
    </source>
</evidence>
<dbReference type="Gene3D" id="3.30.70.660">
    <property type="entry name" value="Pseudouridine synthase I, catalytic domain, C-terminal subdomain"/>
    <property type="match status" value="1"/>
</dbReference>
<dbReference type="VEuPathDB" id="FungiDB:HpaG800034"/>